<reference evidence="2 3" key="1">
    <citation type="submission" date="2016-08" db="EMBL/GenBank/DDBJ databases">
        <authorList>
            <person name="Seilhamer J.J."/>
        </authorList>
    </citation>
    <scope>NUCLEOTIDE SEQUENCE [LARGE SCALE GENOMIC DNA]</scope>
    <source>
        <strain evidence="2 3">P1-7</strain>
    </source>
</reference>
<proteinExistence type="predicted"/>
<evidence type="ECO:0000313" key="2">
    <source>
        <dbReference type="EMBL" id="SCB34451.1"/>
    </source>
</evidence>
<evidence type="ECO:0000259" key="1">
    <source>
        <dbReference type="Pfam" id="PF22513"/>
    </source>
</evidence>
<dbReference type="Pfam" id="PF22513">
    <property type="entry name" value="FitA-like_RHH"/>
    <property type="match status" value="1"/>
</dbReference>
<dbReference type="InterPro" id="IPR010985">
    <property type="entry name" value="Ribbon_hlx_hlx"/>
</dbReference>
<dbReference type="GO" id="GO:0006355">
    <property type="term" value="P:regulation of DNA-templated transcription"/>
    <property type="evidence" value="ECO:0007669"/>
    <property type="project" value="InterPro"/>
</dbReference>
<dbReference type="InterPro" id="IPR053853">
    <property type="entry name" value="FitA-like_RHH"/>
</dbReference>
<dbReference type="Gene3D" id="1.10.1220.10">
    <property type="entry name" value="Met repressor-like"/>
    <property type="match status" value="1"/>
</dbReference>
<sequence>MSDLLIRGIDDTLKKQLQANANRHGRSLSDEAIDLLRQSLGRQEDSNSSAGQRLRTILGGEKLSGEEIDAIAAFRHAPDREPPRFE</sequence>
<evidence type="ECO:0000313" key="3">
    <source>
        <dbReference type="Proteomes" id="UP000199205"/>
    </source>
</evidence>
<protein>
    <recommendedName>
        <fullName evidence="1">Antitoxin FitA-like ribbon-helix-helix domain-containing protein</fullName>
    </recommendedName>
</protein>
<dbReference type="EMBL" id="FMAF01000008">
    <property type="protein sequence ID" value="SCB34451.1"/>
    <property type="molecule type" value="Genomic_DNA"/>
</dbReference>
<dbReference type="Proteomes" id="UP000199205">
    <property type="component" value="Unassembled WGS sequence"/>
</dbReference>
<gene>
    <name evidence="2" type="ORF">GA0061101_10895</name>
</gene>
<dbReference type="AlphaFoldDB" id="A0A1C3W3J4"/>
<feature type="domain" description="Antitoxin FitA-like ribbon-helix-helix" evidence="1">
    <location>
        <begin position="4"/>
        <end position="39"/>
    </location>
</feature>
<organism evidence="2 3">
    <name type="scientific">Rhizobium lusitanum</name>
    <dbReference type="NCBI Taxonomy" id="293958"/>
    <lineage>
        <taxon>Bacteria</taxon>
        <taxon>Pseudomonadati</taxon>
        <taxon>Pseudomonadota</taxon>
        <taxon>Alphaproteobacteria</taxon>
        <taxon>Hyphomicrobiales</taxon>
        <taxon>Rhizobiaceae</taxon>
        <taxon>Rhizobium/Agrobacterium group</taxon>
        <taxon>Rhizobium</taxon>
    </lineage>
</organism>
<accession>A0A1C3W3J4</accession>
<dbReference type="SUPFAM" id="SSF47598">
    <property type="entry name" value="Ribbon-helix-helix"/>
    <property type="match status" value="1"/>
</dbReference>
<dbReference type="OrthoDB" id="8083485at2"/>
<dbReference type="InterPro" id="IPR013321">
    <property type="entry name" value="Arc_rbn_hlx_hlx"/>
</dbReference>
<name>A0A1C3W3J4_9HYPH</name>